<gene>
    <name evidence="1" type="ORF">HZA61_07450</name>
</gene>
<dbReference type="Proteomes" id="UP000696931">
    <property type="component" value="Unassembled WGS sequence"/>
</dbReference>
<protein>
    <submittedName>
        <fullName evidence="1">Uncharacterized protein</fullName>
    </submittedName>
</protein>
<reference evidence="1" key="1">
    <citation type="submission" date="2020-07" db="EMBL/GenBank/DDBJ databases">
        <title>Huge and variable diversity of episymbiotic CPR bacteria and DPANN archaea in groundwater ecosystems.</title>
        <authorList>
            <person name="He C.Y."/>
            <person name="Keren R."/>
            <person name="Whittaker M."/>
            <person name="Farag I.F."/>
            <person name="Doudna J."/>
            <person name="Cate J.H.D."/>
            <person name="Banfield J.F."/>
        </authorList>
    </citation>
    <scope>NUCLEOTIDE SEQUENCE</scope>
    <source>
        <strain evidence="1">NC_groundwater_1813_Pr3_B-0.1um_71_17</strain>
    </source>
</reference>
<evidence type="ECO:0000313" key="1">
    <source>
        <dbReference type="EMBL" id="MBI5169304.1"/>
    </source>
</evidence>
<accession>A0A933WAH3</accession>
<organism evidence="1 2">
    <name type="scientific">Eiseniibacteriota bacterium</name>
    <dbReference type="NCBI Taxonomy" id="2212470"/>
    <lineage>
        <taxon>Bacteria</taxon>
        <taxon>Candidatus Eiseniibacteriota</taxon>
    </lineage>
</organism>
<dbReference type="AlphaFoldDB" id="A0A933WAH3"/>
<proteinExistence type="predicted"/>
<comment type="caution">
    <text evidence="1">The sequence shown here is derived from an EMBL/GenBank/DDBJ whole genome shotgun (WGS) entry which is preliminary data.</text>
</comment>
<dbReference type="EMBL" id="JACRIW010000048">
    <property type="protein sequence ID" value="MBI5169304.1"/>
    <property type="molecule type" value="Genomic_DNA"/>
</dbReference>
<evidence type="ECO:0000313" key="2">
    <source>
        <dbReference type="Proteomes" id="UP000696931"/>
    </source>
</evidence>
<sequence length="431" mass="47442">MPRRVVLIDFDWQDADLLPELLKRPGVSVRLVAGERVHDPGVRVAELCGLPRTLDLADLTREIFDLAIVGERSSRRTQLESLLLALGTPCQTLQEFMQGTAESADESPAIEAPLALHAATLEHTLGGGDYDALLEQALPDLGADAPVAPAPVPEPAQPHWRVSSLEDFPSPESRARLESALKELVGASGANTAELHAGDTGPLQLVAQVGPEDKLLKGLVDLASELGTPQVVTRLSEPGKGRTWGAWPFRTTQRRGVLAVAAIESPQGMGQWQSMVEDLRNTWDEEDRERAGTSFPYTPLRESGWLDAPEFRKRIELALERNRHDRMRFELHRIEFPDHPVALQALFEQFPAQVRDTDCLMRGKGSSLLLLTAGQADGFSHLRRRLLQLWDRVWRENGPSTPAPAIVDHCVTMAGPEDADAFLAAAHDWLS</sequence>
<name>A0A933WAH3_UNCEI</name>